<comment type="subcellular location">
    <subcellularLocation>
        <location evidence="2">Microsome membrane</location>
        <topology evidence="2">Single-pass membrane protein</topology>
    </subcellularLocation>
</comment>
<proteinExistence type="inferred from homology"/>
<comment type="caution">
    <text evidence="9">The sequence shown here is derived from an EMBL/GenBank/DDBJ whole genome shotgun (WGS) entry which is preliminary data.</text>
</comment>
<reference evidence="9" key="1">
    <citation type="submission" date="2022-03" db="EMBL/GenBank/DDBJ databases">
        <authorList>
            <person name="Lindestad O."/>
        </authorList>
    </citation>
    <scope>NUCLEOTIDE SEQUENCE</scope>
</reference>
<gene>
    <name evidence="9" type="primary">jg8266</name>
    <name evidence="9" type="ORF">PAEG_LOCUS12948</name>
</gene>
<evidence type="ECO:0000259" key="8">
    <source>
        <dbReference type="Pfam" id="PF06441"/>
    </source>
</evidence>
<organism evidence="9 10">
    <name type="scientific">Pararge aegeria aegeria</name>
    <dbReference type="NCBI Taxonomy" id="348720"/>
    <lineage>
        <taxon>Eukaryota</taxon>
        <taxon>Metazoa</taxon>
        <taxon>Ecdysozoa</taxon>
        <taxon>Arthropoda</taxon>
        <taxon>Hexapoda</taxon>
        <taxon>Insecta</taxon>
        <taxon>Pterygota</taxon>
        <taxon>Neoptera</taxon>
        <taxon>Endopterygota</taxon>
        <taxon>Lepidoptera</taxon>
        <taxon>Glossata</taxon>
        <taxon>Ditrysia</taxon>
        <taxon>Papilionoidea</taxon>
        <taxon>Nymphalidae</taxon>
        <taxon>Satyrinae</taxon>
        <taxon>Satyrini</taxon>
        <taxon>Parargina</taxon>
        <taxon>Pararge</taxon>
    </lineage>
</organism>
<name>A0A8S4REI3_9NEOP</name>
<feature type="active site" description="Proton acceptor" evidence="7">
    <location>
        <position position="458"/>
    </location>
</feature>
<dbReference type="OrthoDB" id="7130006at2759"/>
<keyword evidence="6" id="KW-0378">Hydrolase</keyword>
<feature type="domain" description="Epoxide hydrolase N-terminal" evidence="8">
    <location>
        <begin position="83"/>
        <end position="191"/>
    </location>
</feature>
<evidence type="ECO:0000313" key="9">
    <source>
        <dbReference type="EMBL" id="CAH2235279.1"/>
    </source>
</evidence>
<evidence type="ECO:0000256" key="6">
    <source>
        <dbReference type="ARBA" id="ARBA00022801"/>
    </source>
</evidence>
<dbReference type="InterPro" id="IPR000639">
    <property type="entry name" value="Epox_hydrolase-like"/>
</dbReference>
<evidence type="ECO:0000256" key="3">
    <source>
        <dbReference type="ARBA" id="ARBA00010088"/>
    </source>
</evidence>
<evidence type="ECO:0000256" key="1">
    <source>
        <dbReference type="ARBA" id="ARBA00000221"/>
    </source>
</evidence>
<dbReference type="InterPro" id="IPR029058">
    <property type="entry name" value="AB_hydrolase_fold"/>
</dbReference>
<keyword evidence="10" id="KW-1185">Reference proteome</keyword>
<dbReference type="EMBL" id="CAKXAJ010025120">
    <property type="protein sequence ID" value="CAH2235279.1"/>
    <property type="molecule type" value="Genomic_DNA"/>
</dbReference>
<evidence type="ECO:0000256" key="7">
    <source>
        <dbReference type="PIRSR" id="PIRSR001112-1"/>
    </source>
</evidence>
<keyword evidence="5" id="KW-0058">Aromatic hydrocarbons catabolism</keyword>
<protein>
    <recommendedName>
        <fullName evidence="4">microsomal epoxide hydrolase</fullName>
        <ecNumber evidence="4">3.3.2.9</ecNumber>
    </recommendedName>
</protein>
<dbReference type="Pfam" id="PF06441">
    <property type="entry name" value="EHN"/>
    <property type="match status" value="1"/>
</dbReference>
<dbReference type="Gene3D" id="3.40.50.1820">
    <property type="entry name" value="alpha/beta hydrolase"/>
    <property type="match status" value="1"/>
</dbReference>
<dbReference type="GO" id="GO:0033961">
    <property type="term" value="F:cis-stilbene-oxide hydrolase activity"/>
    <property type="evidence" value="ECO:0007669"/>
    <property type="project" value="UniProtKB-EC"/>
</dbReference>
<dbReference type="EC" id="3.3.2.9" evidence="4"/>
<evidence type="ECO:0000256" key="4">
    <source>
        <dbReference type="ARBA" id="ARBA00012091"/>
    </source>
</evidence>
<evidence type="ECO:0000256" key="2">
    <source>
        <dbReference type="ARBA" id="ARBA00004111"/>
    </source>
</evidence>
<comment type="catalytic activity">
    <reaction evidence="1">
        <text>1-(4-methoxyphenyl)-N-methyl-N-[(3-methyloxetan-3-yl)methyl]methanamine + H2O = 2-{[(4-methoxybenzyl)(methyl)amino]methyl}-2-methylpropane-1,3-diol</text>
        <dbReference type="Rhea" id="RHEA:55764"/>
        <dbReference type="ChEBI" id="CHEBI:15377"/>
        <dbReference type="ChEBI" id="CHEBI:139161"/>
        <dbReference type="ChEBI" id="CHEBI:139164"/>
        <dbReference type="EC" id="3.3.2.9"/>
    </reaction>
</comment>
<sequence>MAQFAATLLSESKAVGSIPTTGKCYYYVRQMFKKFALFIAFTAVGIGIATKYNQLHSVPDLPELDLERWWGDGDKPKQEDKSIRPFKVVFNDTMIEDLKSRLKNRRSYTRPMEGTQSEYGMNTVYLEKMLNYWMEEYNFKERAKRLNRFPHYKTKIQGLDIHYIRVKPEAKNLKVLPLLLMHGWPSSSKEFDMAIPMLTTPRSGYDFIFEVVAIDLPGFGFSEGTNKPGLSPLQMSIIMRNLMKRLGFKKYYIQAGDWGSQTGTHLATVFQDEVLGFHTNMPVSSRPISNLKYILGSLFPSFIVEEKHRHRMYPLKDLFSYLMRESGYFHLQATKPDTIGAALADTPAGLAAYTLEKIGVCSNRDQLHTPHGGLAEIDIDDLLDTVTILWANERITTSVRVYAEAFAWPEVFVVHEIPTYVPTAAINFLYEVVYQPDWILRDKFPNLVHSTTLDFGGHFAAMHTPKELVDDVFESVVEFIKFHERNNYNK</sequence>
<dbReference type="Proteomes" id="UP000838756">
    <property type="component" value="Unassembled WGS sequence"/>
</dbReference>
<dbReference type="SUPFAM" id="SSF53474">
    <property type="entry name" value="alpha/beta-Hydrolases"/>
    <property type="match status" value="1"/>
</dbReference>
<dbReference type="AlphaFoldDB" id="A0A8S4REI3"/>
<feature type="active site" description="Proton donor" evidence="7">
    <location>
        <position position="402"/>
    </location>
</feature>
<accession>A0A8S4REI3</accession>
<dbReference type="GO" id="GO:0097176">
    <property type="term" value="P:epoxide metabolic process"/>
    <property type="evidence" value="ECO:0007669"/>
    <property type="project" value="TreeGrafter"/>
</dbReference>
<evidence type="ECO:0000313" key="10">
    <source>
        <dbReference type="Proteomes" id="UP000838756"/>
    </source>
</evidence>
<dbReference type="PANTHER" id="PTHR21661:SF35">
    <property type="entry name" value="EPOXIDE HYDROLASE"/>
    <property type="match status" value="1"/>
</dbReference>
<comment type="similarity">
    <text evidence="3">Belongs to the peptidase S33 family.</text>
</comment>
<feature type="active site" description="Nucleophile" evidence="7">
    <location>
        <position position="257"/>
    </location>
</feature>
<dbReference type="InterPro" id="IPR010497">
    <property type="entry name" value="Epoxide_hydro_N"/>
</dbReference>
<evidence type="ECO:0000256" key="5">
    <source>
        <dbReference type="ARBA" id="ARBA00022797"/>
    </source>
</evidence>
<dbReference type="PIRSF" id="PIRSF001112">
    <property type="entry name" value="Epoxide_hydrolase"/>
    <property type="match status" value="1"/>
</dbReference>
<dbReference type="PRINTS" id="PR00412">
    <property type="entry name" value="EPOXHYDRLASE"/>
</dbReference>
<dbReference type="InterPro" id="IPR016292">
    <property type="entry name" value="Epoxide_hydrolase"/>
</dbReference>
<dbReference type="PANTHER" id="PTHR21661">
    <property type="entry name" value="EPOXIDE HYDROLASE 1-RELATED"/>
    <property type="match status" value="1"/>
</dbReference>